<accession>A0A315E8D5</accession>
<organism evidence="1 2">
    <name type="scientific">Limnohabitans parvus II-B4</name>
    <dbReference type="NCBI Taxonomy" id="1293052"/>
    <lineage>
        <taxon>Bacteria</taxon>
        <taxon>Pseudomonadati</taxon>
        <taxon>Pseudomonadota</taxon>
        <taxon>Betaproteobacteria</taxon>
        <taxon>Burkholderiales</taxon>
        <taxon>Comamonadaceae</taxon>
        <taxon>Limnohabitans</taxon>
    </lineage>
</organism>
<sequence length="108" mass="12080">MNWIARIIMGLLGLGFLAALLFGLLCYIVFATVRWLLTGRKPQVVMVWQQFKAMRQGFQQGGFRAGTGQGFEPPRGQGAPFPHDDQVVDVEVREVVEDAPRLPPRQQG</sequence>
<evidence type="ECO:0000313" key="1">
    <source>
        <dbReference type="EMBL" id="PUE53329.1"/>
    </source>
</evidence>
<gene>
    <name evidence="1" type="ORF">B9Z37_09690</name>
</gene>
<dbReference type="OrthoDB" id="8909490at2"/>
<name>A0A315E8D5_9BURK</name>
<proteinExistence type="predicted"/>
<protein>
    <recommendedName>
        <fullName evidence="3">DUF4834 domain-containing protein</fullName>
    </recommendedName>
</protein>
<dbReference type="AlphaFoldDB" id="A0A315E8D5"/>
<dbReference type="Proteomes" id="UP000250790">
    <property type="component" value="Unassembled WGS sequence"/>
</dbReference>
<reference evidence="1 2" key="1">
    <citation type="submission" date="2017-04" db="EMBL/GenBank/DDBJ databases">
        <title>Unexpected and diverse lifestyles within the genus Limnohabitans.</title>
        <authorList>
            <person name="Kasalicky V."/>
            <person name="Mehrshad M."/>
            <person name="Andrei S.-A."/>
            <person name="Salcher M."/>
            <person name="Kratochvilova H."/>
            <person name="Simek K."/>
            <person name="Ghai R."/>
        </authorList>
    </citation>
    <scope>NUCLEOTIDE SEQUENCE [LARGE SCALE GENOMIC DNA]</scope>
    <source>
        <strain evidence="1 2">II-B4</strain>
    </source>
</reference>
<evidence type="ECO:0008006" key="3">
    <source>
        <dbReference type="Google" id="ProtNLM"/>
    </source>
</evidence>
<comment type="caution">
    <text evidence="1">The sequence shown here is derived from an EMBL/GenBank/DDBJ whole genome shotgun (WGS) entry which is preliminary data.</text>
</comment>
<keyword evidence="2" id="KW-1185">Reference proteome</keyword>
<dbReference type="EMBL" id="NESN01000003">
    <property type="protein sequence ID" value="PUE53329.1"/>
    <property type="molecule type" value="Genomic_DNA"/>
</dbReference>
<evidence type="ECO:0000313" key="2">
    <source>
        <dbReference type="Proteomes" id="UP000250790"/>
    </source>
</evidence>
<dbReference type="RefSeq" id="WP_108312802.1">
    <property type="nucleotide sequence ID" value="NZ_NESN01000003.1"/>
</dbReference>